<evidence type="ECO:0000313" key="1">
    <source>
        <dbReference type="EMBL" id="CRK26544.1"/>
    </source>
</evidence>
<reference evidence="1 2" key="1">
    <citation type="submission" date="2015-05" db="EMBL/GenBank/DDBJ databases">
        <authorList>
            <person name="Wang D.B."/>
            <person name="Wang M."/>
        </authorList>
    </citation>
    <scope>NUCLEOTIDE SEQUENCE [LARGE SCALE GENOMIC DNA]</scope>
    <source>
        <strain evidence="1">VL1</strain>
    </source>
</reference>
<organism evidence="1 2">
    <name type="scientific">Verticillium longisporum</name>
    <name type="common">Verticillium dahliae var. longisporum</name>
    <dbReference type="NCBI Taxonomy" id="100787"/>
    <lineage>
        <taxon>Eukaryota</taxon>
        <taxon>Fungi</taxon>
        <taxon>Dikarya</taxon>
        <taxon>Ascomycota</taxon>
        <taxon>Pezizomycotina</taxon>
        <taxon>Sordariomycetes</taxon>
        <taxon>Hypocreomycetidae</taxon>
        <taxon>Glomerellales</taxon>
        <taxon>Plectosphaerellaceae</taxon>
        <taxon>Verticillium</taxon>
    </lineage>
</organism>
<dbReference type="AlphaFoldDB" id="A0A0G4LX56"/>
<accession>A0A0G4LX56</accession>
<name>A0A0G4LX56_VERLO</name>
<proteinExistence type="predicted"/>
<protein>
    <submittedName>
        <fullName evidence="1">Uncharacterized protein</fullName>
    </submittedName>
</protein>
<dbReference type="Proteomes" id="UP000044602">
    <property type="component" value="Unassembled WGS sequence"/>
</dbReference>
<dbReference type="EMBL" id="CVQH01020196">
    <property type="protein sequence ID" value="CRK26544.1"/>
    <property type="molecule type" value="Genomic_DNA"/>
</dbReference>
<sequence length="63" mass="6944">MFSVNRRMSTNRKDGPTLVGKLRAFSSGTIAHVDIHNTTSGPYEHLDYDDVMTGCPSTNSNLE</sequence>
<gene>
    <name evidence="1" type="ORF">BN1708_014552</name>
</gene>
<evidence type="ECO:0000313" key="2">
    <source>
        <dbReference type="Proteomes" id="UP000044602"/>
    </source>
</evidence>
<keyword evidence="2" id="KW-1185">Reference proteome</keyword>